<evidence type="ECO:0000256" key="1">
    <source>
        <dbReference type="SAM" id="Phobius"/>
    </source>
</evidence>
<dbReference type="Pfam" id="PF05137">
    <property type="entry name" value="PilN"/>
    <property type="match status" value="1"/>
</dbReference>
<evidence type="ECO:0000313" key="2">
    <source>
        <dbReference type="EMBL" id="OGD86191.1"/>
    </source>
</evidence>
<evidence type="ECO:0000313" key="3">
    <source>
        <dbReference type="Proteomes" id="UP000176628"/>
    </source>
</evidence>
<reference evidence="2 3" key="1">
    <citation type="journal article" date="2016" name="Nat. Commun.">
        <title>Thousands of microbial genomes shed light on interconnected biogeochemical processes in an aquifer system.</title>
        <authorList>
            <person name="Anantharaman K."/>
            <person name="Brown C.T."/>
            <person name="Hug L.A."/>
            <person name="Sharon I."/>
            <person name="Castelle C.J."/>
            <person name="Probst A.J."/>
            <person name="Thomas B.C."/>
            <person name="Singh A."/>
            <person name="Wilkins M.J."/>
            <person name="Karaoz U."/>
            <person name="Brodie E.L."/>
            <person name="Williams K.H."/>
            <person name="Hubbard S.S."/>
            <person name="Banfield J.F."/>
        </authorList>
    </citation>
    <scope>NUCLEOTIDE SEQUENCE [LARGE SCALE GENOMIC DNA]</scope>
</reference>
<dbReference type="PANTHER" id="PTHR40278:SF1">
    <property type="entry name" value="DNA UTILIZATION PROTEIN HOFN"/>
    <property type="match status" value="1"/>
</dbReference>
<protein>
    <recommendedName>
        <fullName evidence="4">PilN domain-containing protein</fullName>
    </recommendedName>
</protein>
<dbReference type="AlphaFoldDB" id="A0A1F5G2T8"/>
<organism evidence="2 3">
    <name type="scientific">Candidatus Curtissbacteria bacterium RBG_16_39_7</name>
    <dbReference type="NCBI Taxonomy" id="1797707"/>
    <lineage>
        <taxon>Bacteria</taxon>
        <taxon>Candidatus Curtissiibacteriota</taxon>
    </lineage>
</organism>
<dbReference type="InterPro" id="IPR052534">
    <property type="entry name" value="Extracell_DNA_Util/SecSys_Comp"/>
</dbReference>
<keyword evidence="1" id="KW-0812">Transmembrane</keyword>
<keyword evidence="1" id="KW-1133">Transmembrane helix</keyword>
<gene>
    <name evidence="2" type="ORF">A2Z23_03180</name>
</gene>
<sequence length="182" mass="20196">MAIDINLLPPEEKEKASEEALRKRLNVFSILILVIIGVAIVATFAFWGIQRRNEGSLKDTIKDKERQVTEYIEVERLRRILKDKSQGLMSIFSKQKDFGQLMDQFSLLIPSGVAISDFSANEAGKLTATGKAASASEFSNFLLTLTDEEKGGNLFSTVSIDSLSRNDKGQYQFSLSAALKVK</sequence>
<proteinExistence type="predicted"/>
<name>A0A1F5G2T8_9BACT</name>
<accession>A0A1F5G2T8</accession>
<dbReference type="InterPro" id="IPR007813">
    <property type="entry name" value="PilN"/>
</dbReference>
<evidence type="ECO:0008006" key="4">
    <source>
        <dbReference type="Google" id="ProtNLM"/>
    </source>
</evidence>
<dbReference type="PANTHER" id="PTHR40278">
    <property type="entry name" value="DNA UTILIZATION PROTEIN HOFN"/>
    <property type="match status" value="1"/>
</dbReference>
<keyword evidence="1" id="KW-0472">Membrane</keyword>
<dbReference type="Proteomes" id="UP000176628">
    <property type="component" value="Unassembled WGS sequence"/>
</dbReference>
<comment type="caution">
    <text evidence="2">The sequence shown here is derived from an EMBL/GenBank/DDBJ whole genome shotgun (WGS) entry which is preliminary data.</text>
</comment>
<feature type="transmembrane region" description="Helical" evidence="1">
    <location>
        <begin position="27"/>
        <end position="49"/>
    </location>
</feature>
<dbReference type="EMBL" id="MFAV01000028">
    <property type="protein sequence ID" value="OGD86191.1"/>
    <property type="molecule type" value="Genomic_DNA"/>
</dbReference>